<reference evidence="1 2" key="1">
    <citation type="journal article" date="2018" name="Front. Plant Sci.">
        <title>Red Clover (Trifolium pratense) and Zigzag Clover (T. medium) - A Picture of Genomic Similarities and Differences.</title>
        <authorList>
            <person name="Dluhosova J."/>
            <person name="Istvanek J."/>
            <person name="Nedelnik J."/>
            <person name="Repkova J."/>
        </authorList>
    </citation>
    <scope>NUCLEOTIDE SEQUENCE [LARGE SCALE GENOMIC DNA]</scope>
    <source>
        <strain evidence="2">cv. 10/8</strain>
        <tissue evidence="1">Leaf</tissue>
    </source>
</reference>
<keyword evidence="2" id="KW-1185">Reference proteome</keyword>
<organism evidence="1 2">
    <name type="scientific">Trifolium medium</name>
    <dbReference type="NCBI Taxonomy" id="97028"/>
    <lineage>
        <taxon>Eukaryota</taxon>
        <taxon>Viridiplantae</taxon>
        <taxon>Streptophyta</taxon>
        <taxon>Embryophyta</taxon>
        <taxon>Tracheophyta</taxon>
        <taxon>Spermatophyta</taxon>
        <taxon>Magnoliopsida</taxon>
        <taxon>eudicotyledons</taxon>
        <taxon>Gunneridae</taxon>
        <taxon>Pentapetalae</taxon>
        <taxon>rosids</taxon>
        <taxon>fabids</taxon>
        <taxon>Fabales</taxon>
        <taxon>Fabaceae</taxon>
        <taxon>Papilionoideae</taxon>
        <taxon>50 kb inversion clade</taxon>
        <taxon>NPAAA clade</taxon>
        <taxon>Hologalegina</taxon>
        <taxon>IRL clade</taxon>
        <taxon>Trifolieae</taxon>
        <taxon>Trifolium</taxon>
    </lineage>
</organism>
<accession>A0A392TUL8</accession>
<sequence length="38" mass="4340">MIILNIQSFDGFQHPIILSFLRYLIVAAQCSDKITMAQ</sequence>
<protein>
    <submittedName>
        <fullName evidence="1">Uncharacterized protein</fullName>
    </submittedName>
</protein>
<comment type="caution">
    <text evidence="1">The sequence shown here is derived from an EMBL/GenBank/DDBJ whole genome shotgun (WGS) entry which is preliminary data.</text>
</comment>
<dbReference type="Proteomes" id="UP000265520">
    <property type="component" value="Unassembled WGS sequence"/>
</dbReference>
<proteinExistence type="predicted"/>
<evidence type="ECO:0000313" key="2">
    <source>
        <dbReference type="Proteomes" id="UP000265520"/>
    </source>
</evidence>
<dbReference type="AlphaFoldDB" id="A0A392TUL8"/>
<feature type="non-terminal residue" evidence="1">
    <location>
        <position position="38"/>
    </location>
</feature>
<dbReference type="EMBL" id="LXQA010646999">
    <property type="protein sequence ID" value="MCI63980.1"/>
    <property type="molecule type" value="Genomic_DNA"/>
</dbReference>
<name>A0A392TUL8_9FABA</name>
<evidence type="ECO:0000313" key="1">
    <source>
        <dbReference type="EMBL" id="MCI63980.1"/>
    </source>
</evidence>